<name>A0A6N7VTP8_9FIRM</name>
<feature type="transmembrane region" description="Helical" evidence="1">
    <location>
        <begin position="242"/>
        <end position="262"/>
    </location>
</feature>
<feature type="transmembrane region" description="Helical" evidence="1">
    <location>
        <begin position="358"/>
        <end position="375"/>
    </location>
</feature>
<feature type="transmembrane region" description="Helical" evidence="1">
    <location>
        <begin position="56"/>
        <end position="81"/>
    </location>
</feature>
<dbReference type="RefSeq" id="WP_154541164.1">
    <property type="nucleotide sequence ID" value="NZ_VULQ01000008.1"/>
</dbReference>
<dbReference type="Proteomes" id="UP000441925">
    <property type="component" value="Unassembled WGS sequence"/>
</dbReference>
<comment type="caution">
    <text evidence="2">The sequence shown here is derived from an EMBL/GenBank/DDBJ whole genome shotgun (WGS) entry which is preliminary data.</text>
</comment>
<feature type="transmembrane region" description="Helical" evidence="1">
    <location>
        <begin position="511"/>
        <end position="531"/>
    </location>
</feature>
<sequence length="542" mass="63905">MNHYLSLFLTSERIKVSEVFNGLIYGIRKIPLMGKYLGDKYYFYDFKQIMHTFIPIFSIIWQIIKSFLSFIFVIAVSGVWVKLIGDIGSDLGISILSSFPKSGKELLFTCLPFVVYIAFNLLGNNILDNGYKFNDLSKNFNYYPKDLAMIFTFFEPFLCFIGRSLAFCIVSLLLAGINPVYTFLYSLGLYFFIINMTAFWTRINGDRKEEFIKNPFVKIILVLFFVFLISFLTLLIRVDIKVLSFGFLLLNLFGIYFSISFLKNFRAYDNMIEKAVNSYSEQMRKAENTNKNLVELKDKDIRVNKKINVEGFEYLNRLFFLRHRRILYKPTLIMTGIFILVGFGCFWILSRLKVSSDEVYKILIYAIPIISYILFKQDKILIAFYKNCDSSLLYYGFYREDKKLLKMFWLRFRAIFKIMLIPIIAMTLIYMFFFLKFIDGDIVNFILPIVYIILNGIFFTVLPLFQYYLFQPFDKEGNQKSILVVLMNLGIYYMFIFAFPSLMVYLGEIKFMLAMSVFIFLFALLASFLIYKFSPKTFKIKN</sequence>
<evidence type="ECO:0000313" key="2">
    <source>
        <dbReference type="EMBL" id="MSS78246.1"/>
    </source>
</evidence>
<accession>A0A6N7VTP8</accession>
<feature type="transmembrane region" description="Helical" evidence="1">
    <location>
        <begin position="183"/>
        <end position="203"/>
    </location>
</feature>
<feature type="transmembrane region" description="Helical" evidence="1">
    <location>
        <begin position="482"/>
        <end position="505"/>
    </location>
</feature>
<organism evidence="2 3">
    <name type="scientific">Anaerococcus porci</name>
    <dbReference type="NCBI Taxonomy" id="2652269"/>
    <lineage>
        <taxon>Bacteria</taxon>
        <taxon>Bacillati</taxon>
        <taxon>Bacillota</taxon>
        <taxon>Tissierellia</taxon>
        <taxon>Tissierellales</taxon>
        <taxon>Peptoniphilaceae</taxon>
        <taxon>Anaerococcus</taxon>
    </lineage>
</organism>
<evidence type="ECO:0000256" key="1">
    <source>
        <dbReference type="SAM" id="Phobius"/>
    </source>
</evidence>
<keyword evidence="3" id="KW-1185">Reference proteome</keyword>
<keyword evidence="1" id="KW-0472">Membrane</keyword>
<evidence type="ECO:0000313" key="3">
    <source>
        <dbReference type="Proteomes" id="UP000441925"/>
    </source>
</evidence>
<feature type="transmembrane region" description="Helical" evidence="1">
    <location>
        <begin position="414"/>
        <end position="433"/>
    </location>
</feature>
<protein>
    <submittedName>
        <fullName evidence="2">Uncharacterized protein</fullName>
    </submittedName>
</protein>
<reference evidence="2 3" key="1">
    <citation type="submission" date="2019-08" db="EMBL/GenBank/DDBJ databases">
        <title>In-depth cultivation of the pig gut microbiome towards novel bacterial diversity and tailored functional studies.</title>
        <authorList>
            <person name="Wylensek D."/>
            <person name="Hitch T.C.A."/>
            <person name="Clavel T."/>
        </authorList>
    </citation>
    <scope>NUCLEOTIDE SEQUENCE [LARGE SCALE GENOMIC DNA]</scope>
    <source>
        <strain evidence="2 3">WCA-380-WT-2B</strain>
    </source>
</reference>
<gene>
    <name evidence="2" type="ORF">FYJ26_07505</name>
</gene>
<feature type="transmembrane region" description="Helical" evidence="1">
    <location>
        <begin position="215"/>
        <end position="236"/>
    </location>
</feature>
<dbReference type="AlphaFoldDB" id="A0A6N7VTP8"/>
<proteinExistence type="predicted"/>
<dbReference type="EMBL" id="VULQ01000008">
    <property type="protein sequence ID" value="MSS78246.1"/>
    <property type="molecule type" value="Genomic_DNA"/>
</dbReference>
<feature type="transmembrane region" description="Helical" evidence="1">
    <location>
        <begin position="147"/>
        <end position="177"/>
    </location>
</feature>
<keyword evidence="1" id="KW-0812">Transmembrane</keyword>
<keyword evidence="1" id="KW-1133">Transmembrane helix</keyword>
<feature type="transmembrane region" description="Helical" evidence="1">
    <location>
        <begin position="106"/>
        <end position="127"/>
    </location>
</feature>
<feature type="transmembrane region" description="Helical" evidence="1">
    <location>
        <begin position="445"/>
        <end position="470"/>
    </location>
</feature>
<feature type="transmembrane region" description="Helical" evidence="1">
    <location>
        <begin position="332"/>
        <end position="352"/>
    </location>
</feature>